<evidence type="ECO:0000259" key="4">
    <source>
        <dbReference type="Pfam" id="PF25876"/>
    </source>
</evidence>
<feature type="domain" description="Multidrug resistance protein MdtA-like barrel-sandwich hybrid" evidence="5">
    <location>
        <begin position="70"/>
        <end position="208"/>
    </location>
</feature>
<dbReference type="NCBIfam" id="TIGR01730">
    <property type="entry name" value="RND_mfp"/>
    <property type="match status" value="1"/>
</dbReference>
<comment type="caution">
    <text evidence="8">The sequence shown here is derived from an EMBL/GenBank/DDBJ whole genome shotgun (WGS) entry which is preliminary data.</text>
</comment>
<feature type="domain" description="Multidrug resistance protein MdtA-like alpha-helical hairpin" evidence="4">
    <location>
        <begin position="110"/>
        <end position="179"/>
    </location>
</feature>
<dbReference type="InterPro" id="IPR058624">
    <property type="entry name" value="MdtA-like_HH"/>
</dbReference>
<dbReference type="FunFam" id="2.40.420.20:FF:000001">
    <property type="entry name" value="Efflux RND transporter periplasmic adaptor subunit"/>
    <property type="match status" value="1"/>
</dbReference>
<dbReference type="RefSeq" id="WP_075066704.1">
    <property type="nucleotide sequence ID" value="NZ_LKAJ02000001.1"/>
</dbReference>
<keyword evidence="3" id="KW-0175">Coiled coil</keyword>
<dbReference type="GO" id="GO:0022857">
    <property type="term" value="F:transmembrane transporter activity"/>
    <property type="evidence" value="ECO:0007669"/>
    <property type="project" value="InterPro"/>
</dbReference>
<accession>A0A0Q9YVF4</accession>
<dbReference type="SUPFAM" id="SSF111369">
    <property type="entry name" value="HlyD-like secretion proteins"/>
    <property type="match status" value="1"/>
</dbReference>
<comment type="subcellular location">
    <subcellularLocation>
        <location evidence="1">Cell inner membrane</location>
        <topology evidence="1">Lipid-anchor</topology>
    </subcellularLocation>
</comment>
<evidence type="ECO:0000256" key="1">
    <source>
        <dbReference type="ARBA" id="ARBA00004519"/>
    </source>
</evidence>
<evidence type="ECO:0000259" key="6">
    <source>
        <dbReference type="Pfam" id="PF25944"/>
    </source>
</evidence>
<dbReference type="OrthoDB" id="9800613at2"/>
<dbReference type="STRING" id="295108.HT99x_02079"/>
<reference evidence="9" key="2">
    <citation type="journal article" date="2016" name="Genome Announc.">
        <title>Draft Genome Sequences of Two Novel Amoeba-Resistant Intranuclear Bacteria, 'Candidatus Berkiella cookevillensis' and 'Candidatus Berkiella aquae'.</title>
        <authorList>
            <person name="Mehari Y.T."/>
            <person name="Arivett B.A."/>
            <person name="Farone A.L."/>
            <person name="Gunderson J.H."/>
            <person name="Farone M.B."/>
        </authorList>
    </citation>
    <scope>NUCLEOTIDE SEQUENCE</scope>
    <source>
        <strain evidence="9">HT99</strain>
    </source>
</reference>
<evidence type="ECO:0000256" key="2">
    <source>
        <dbReference type="ARBA" id="ARBA00009477"/>
    </source>
</evidence>
<dbReference type="Gene3D" id="2.40.30.170">
    <property type="match status" value="1"/>
</dbReference>
<dbReference type="GO" id="GO:0046677">
    <property type="term" value="P:response to antibiotic"/>
    <property type="evidence" value="ECO:0007669"/>
    <property type="project" value="TreeGrafter"/>
</dbReference>
<name>A0A0Q9YVF4_9GAMM</name>
<evidence type="ECO:0000313" key="8">
    <source>
        <dbReference type="EMBL" id="KRG20862.1"/>
    </source>
</evidence>
<dbReference type="InterPro" id="IPR006143">
    <property type="entry name" value="RND_pump_MFP"/>
</dbReference>
<feature type="coiled-coil region" evidence="3">
    <location>
        <begin position="110"/>
        <end position="137"/>
    </location>
</feature>
<dbReference type="Pfam" id="PF25967">
    <property type="entry name" value="RND-MFP_C"/>
    <property type="match status" value="1"/>
</dbReference>
<dbReference type="Pfam" id="PF25944">
    <property type="entry name" value="Beta-barrel_RND"/>
    <property type="match status" value="1"/>
</dbReference>
<dbReference type="AlphaFoldDB" id="A0A0Q9YVF4"/>
<dbReference type="Pfam" id="PF25876">
    <property type="entry name" value="HH_MFP_RND"/>
    <property type="match status" value="1"/>
</dbReference>
<dbReference type="EMBL" id="LKAJ02000001">
    <property type="protein sequence ID" value="MCS5711339.1"/>
    <property type="molecule type" value="Genomic_DNA"/>
</dbReference>
<evidence type="ECO:0000256" key="3">
    <source>
        <dbReference type="SAM" id="Coils"/>
    </source>
</evidence>
<dbReference type="EMBL" id="LKAJ01000008">
    <property type="protein sequence ID" value="KRG20862.1"/>
    <property type="molecule type" value="Genomic_DNA"/>
</dbReference>
<feature type="domain" description="Multidrug resistance protein MdtA-like beta-barrel" evidence="6">
    <location>
        <begin position="217"/>
        <end position="301"/>
    </location>
</feature>
<organism evidence="8">
    <name type="scientific">Candidatus Berkiella aquae</name>
    <dbReference type="NCBI Taxonomy" id="295108"/>
    <lineage>
        <taxon>Bacteria</taxon>
        <taxon>Pseudomonadati</taxon>
        <taxon>Pseudomonadota</taxon>
        <taxon>Gammaproteobacteria</taxon>
        <taxon>Candidatus Berkiellales</taxon>
        <taxon>Candidatus Berkiellaceae</taxon>
        <taxon>Candidatus Berkiella</taxon>
    </lineage>
</organism>
<reference evidence="8" key="1">
    <citation type="submission" date="2015-09" db="EMBL/GenBank/DDBJ databases">
        <title>Draft Genome Sequences of Two Novel Amoeba-resistant Intranuclear Bacteria, Candidatus Berkiella cookevillensis and Candidatus Berkiella aquae.</title>
        <authorList>
            <person name="Mehari Y.T."/>
            <person name="Arivett B.A."/>
            <person name="Farone A.L."/>
            <person name="Gunderson J.H."/>
            <person name="Farone M.B."/>
        </authorList>
    </citation>
    <scope>NUCLEOTIDE SEQUENCE [LARGE SCALE GENOMIC DNA]</scope>
    <source>
        <strain evidence="8">HT99</strain>
    </source>
</reference>
<reference evidence="9" key="3">
    <citation type="submission" date="2021-06" db="EMBL/GenBank/DDBJ databases">
        <title>Genomic Description and Analysis of Intracellular Bacteria, Candidatus Berkiella cookevillensis and Candidatus Berkiella aquae.</title>
        <authorList>
            <person name="Kidane D.T."/>
            <person name="Mehari Y.T."/>
            <person name="Rice F.C."/>
            <person name="Arivett B.A."/>
            <person name="Farone A.L."/>
            <person name="Berk S.G."/>
            <person name="Farone M.B."/>
        </authorList>
    </citation>
    <scope>NUCLEOTIDE SEQUENCE</scope>
    <source>
        <strain evidence="9">HT99</strain>
    </source>
</reference>
<keyword evidence="10" id="KW-1185">Reference proteome</keyword>
<sequence length="387" mass="42378">MASLPSKKVMAILVGVVGVTYLVARQFMSGPPQAHGAPHGMAMPVSVAPVITKNVQQWNEYSGRLVAVDKVDVRPRVSGMIEAVHFKNGVLVKKGDLLFTIDQRPYKAEVAQAQGLLRSAEAERNLAQSELTRAEKLIQEKVISASELDNRRNNFSVNQARYKSAEAAFESAKLNLEYTHIKSPVDGRISRAEITAGNLVEAGFNAPVLASVVSANPIYADFDIDENAFLQYMQKNTQGKLSVDKIPVLMSLATEDAMTRKGYIESFDNQLNTHSGTIRVRAVFPNPEGVLVPGLFARIKLGDPLKTQALLITDRAVGTDQNKRFVFVVDSENKVVYREVKLGSLVDGMRIVKDGLQPNDNIIVNGLQRARPGIVVAPEWVAMDNKG</sequence>
<dbReference type="Gene3D" id="2.40.50.100">
    <property type="match status" value="1"/>
</dbReference>
<dbReference type="PATRIC" id="fig|1590043.3.peg.2123"/>
<evidence type="ECO:0000313" key="10">
    <source>
        <dbReference type="Proteomes" id="UP000051497"/>
    </source>
</evidence>
<evidence type="ECO:0000259" key="5">
    <source>
        <dbReference type="Pfam" id="PF25917"/>
    </source>
</evidence>
<protein>
    <submittedName>
        <fullName evidence="9">Efflux RND transporter periplasmic adaptor subunit</fullName>
    </submittedName>
    <submittedName>
        <fullName evidence="8">Efflux pump periplasmic linker BepF</fullName>
    </submittedName>
</protein>
<dbReference type="Pfam" id="PF25917">
    <property type="entry name" value="BSH_RND"/>
    <property type="match status" value="1"/>
</dbReference>
<dbReference type="Proteomes" id="UP000051497">
    <property type="component" value="Unassembled WGS sequence"/>
</dbReference>
<dbReference type="InterPro" id="IPR058625">
    <property type="entry name" value="MdtA-like_BSH"/>
</dbReference>
<dbReference type="PANTHER" id="PTHR30158">
    <property type="entry name" value="ACRA/E-RELATED COMPONENT OF DRUG EFFLUX TRANSPORTER"/>
    <property type="match status" value="1"/>
</dbReference>
<dbReference type="Gene3D" id="2.40.420.20">
    <property type="match status" value="1"/>
</dbReference>
<comment type="similarity">
    <text evidence="2">Belongs to the membrane fusion protein (MFP) (TC 8.A.1) family.</text>
</comment>
<dbReference type="Gene3D" id="1.10.287.470">
    <property type="entry name" value="Helix hairpin bin"/>
    <property type="match status" value="1"/>
</dbReference>
<evidence type="ECO:0000259" key="7">
    <source>
        <dbReference type="Pfam" id="PF25967"/>
    </source>
</evidence>
<dbReference type="InterPro" id="IPR058626">
    <property type="entry name" value="MdtA-like_b-barrel"/>
</dbReference>
<gene>
    <name evidence="8" type="primary">bepF_2</name>
    <name evidence="9" type="ORF">HT99x_007820</name>
    <name evidence="8" type="ORF">HT99x_02079</name>
</gene>
<feature type="domain" description="Multidrug resistance protein MdtA-like C-terminal permuted SH3" evidence="7">
    <location>
        <begin position="308"/>
        <end position="369"/>
    </location>
</feature>
<evidence type="ECO:0000313" key="9">
    <source>
        <dbReference type="EMBL" id="MCS5711339.1"/>
    </source>
</evidence>
<dbReference type="PANTHER" id="PTHR30158:SF10">
    <property type="entry name" value="CATION EFFLUX PUMP"/>
    <property type="match status" value="1"/>
</dbReference>
<dbReference type="InterPro" id="IPR058627">
    <property type="entry name" value="MdtA-like_C"/>
</dbReference>
<dbReference type="GO" id="GO:0005886">
    <property type="term" value="C:plasma membrane"/>
    <property type="evidence" value="ECO:0007669"/>
    <property type="project" value="UniProtKB-SubCell"/>
</dbReference>
<proteinExistence type="inferred from homology"/>